<comment type="subcellular location">
    <subcellularLocation>
        <location evidence="1">Membrane</location>
        <topology evidence="1">Multi-pass membrane protein</topology>
    </subcellularLocation>
</comment>
<feature type="transmembrane region" description="Helical" evidence="5">
    <location>
        <begin position="38"/>
        <end position="59"/>
    </location>
</feature>
<gene>
    <name evidence="8" type="primary">LOC102824844</name>
</gene>
<dbReference type="Proteomes" id="UP000504623">
    <property type="component" value="Unplaced"/>
</dbReference>
<evidence type="ECO:0000256" key="4">
    <source>
        <dbReference type="ARBA" id="ARBA00023136"/>
    </source>
</evidence>
<accession>A0A9B0UDG6</accession>
<keyword evidence="4 5" id="KW-0472">Membrane</keyword>
<evidence type="ECO:0000256" key="2">
    <source>
        <dbReference type="ARBA" id="ARBA00022692"/>
    </source>
</evidence>
<dbReference type="AlphaFoldDB" id="A0A9B0UDG6"/>
<evidence type="ECO:0000313" key="8">
    <source>
        <dbReference type="RefSeq" id="XP_006878034.1"/>
    </source>
</evidence>
<evidence type="ECO:0000256" key="5">
    <source>
        <dbReference type="SAM" id="Phobius"/>
    </source>
</evidence>
<keyword evidence="7" id="KW-1185">Reference proteome</keyword>
<sequence>MNLNWHFLYSPLGVLRLLQLLVGATIIILTAMSGFQGLVYFALFMSTFFCLTTLILFFITLLDKYRVGVNVIHDLLATVLYIALMGIMIDQTLYHSYCNIEDYRLPCAYNVFLRAAVCCRFCLVLYFFSTCYQ</sequence>
<evidence type="ECO:0000259" key="6">
    <source>
        <dbReference type="Pfam" id="PF01284"/>
    </source>
</evidence>
<organism evidence="7 8">
    <name type="scientific">Chrysochloris asiatica</name>
    <name type="common">Cape golden mole</name>
    <dbReference type="NCBI Taxonomy" id="185453"/>
    <lineage>
        <taxon>Eukaryota</taxon>
        <taxon>Metazoa</taxon>
        <taxon>Chordata</taxon>
        <taxon>Craniata</taxon>
        <taxon>Vertebrata</taxon>
        <taxon>Euteleostomi</taxon>
        <taxon>Mammalia</taxon>
        <taxon>Eutheria</taxon>
        <taxon>Afrotheria</taxon>
        <taxon>Chrysochloridae</taxon>
        <taxon>Chrysochlorinae</taxon>
        <taxon>Chrysochloris</taxon>
    </lineage>
</organism>
<dbReference type="GO" id="GO:0016020">
    <property type="term" value="C:membrane"/>
    <property type="evidence" value="ECO:0007669"/>
    <property type="project" value="UniProtKB-SubCell"/>
</dbReference>
<dbReference type="OrthoDB" id="9938733at2759"/>
<evidence type="ECO:0000256" key="1">
    <source>
        <dbReference type="ARBA" id="ARBA00004141"/>
    </source>
</evidence>
<proteinExistence type="predicted"/>
<dbReference type="GeneID" id="102824844"/>
<keyword evidence="3 5" id="KW-1133">Transmembrane helix</keyword>
<feature type="domain" description="MARVEL" evidence="6">
    <location>
        <begin position="7"/>
        <end position="131"/>
    </location>
</feature>
<reference evidence="8" key="1">
    <citation type="submission" date="2025-08" db="UniProtKB">
        <authorList>
            <consortium name="RefSeq"/>
        </authorList>
    </citation>
    <scope>IDENTIFICATION</scope>
    <source>
        <tissue evidence="8">Spleen</tissue>
    </source>
</reference>
<feature type="transmembrane region" description="Helical" evidence="5">
    <location>
        <begin position="71"/>
        <end position="89"/>
    </location>
</feature>
<evidence type="ECO:0000313" key="7">
    <source>
        <dbReference type="Proteomes" id="UP000504623"/>
    </source>
</evidence>
<feature type="transmembrane region" description="Helical" evidence="5">
    <location>
        <begin position="12"/>
        <end position="32"/>
    </location>
</feature>
<dbReference type="Pfam" id="PF01284">
    <property type="entry name" value="MARVEL"/>
    <property type="match status" value="1"/>
</dbReference>
<keyword evidence="2 5" id="KW-0812">Transmembrane</keyword>
<name>A0A9B0UDG6_CHRAS</name>
<feature type="transmembrane region" description="Helical" evidence="5">
    <location>
        <begin position="109"/>
        <end position="128"/>
    </location>
</feature>
<dbReference type="RefSeq" id="XP_006878034.1">
    <property type="nucleotide sequence ID" value="XM_006877972.1"/>
</dbReference>
<dbReference type="InterPro" id="IPR008253">
    <property type="entry name" value="Marvel"/>
</dbReference>
<evidence type="ECO:0000256" key="3">
    <source>
        <dbReference type="ARBA" id="ARBA00022989"/>
    </source>
</evidence>
<protein>
    <submittedName>
        <fullName evidence="8">MARVEL domain-containing protein 1-like</fullName>
    </submittedName>
</protein>